<evidence type="ECO:0000313" key="2">
    <source>
        <dbReference type="EMBL" id="KAB8279284.1"/>
    </source>
</evidence>
<dbReference type="Proteomes" id="UP000326289">
    <property type="component" value="Unassembled WGS sequence"/>
</dbReference>
<gene>
    <name evidence="2" type="ORF">BDV30DRAFT_233155</name>
</gene>
<sequence>MDASHVYGLVIGIYYMPEEIHWTFLIEASYGSPLQRSRRFHACCGIESKLDEGLPHLKDSPCYKRPDHPVHERLVILPENESIDKLAISQVGNMNRLLEILREDPRGKLSNCHHWVRDTINRLKNDDACNKNVREKAVHISEGRWREIDEFLEQDPNMYLNVRDQDGMSFGTEHHESASQNCMSQHIAHQRGINSDDISTDDNISIDGISSHVVDQNVTTPYKVSLDGLDPELIHLLSLDEHPMVRNRQDTVRHRAMNQNIPPQNSIDWNTTHRYDTNQNNMTLEVVRTKNIGQDSDHPNNKTPKRTKHSKWCCFS</sequence>
<dbReference type="EMBL" id="ML732765">
    <property type="protein sequence ID" value="KAB8279284.1"/>
    <property type="molecule type" value="Genomic_DNA"/>
</dbReference>
<evidence type="ECO:0000313" key="3">
    <source>
        <dbReference type="Proteomes" id="UP000326289"/>
    </source>
</evidence>
<proteinExistence type="predicted"/>
<evidence type="ECO:0000256" key="1">
    <source>
        <dbReference type="SAM" id="MobiDB-lite"/>
    </source>
</evidence>
<dbReference type="AlphaFoldDB" id="A0A5N6JMW8"/>
<name>A0A5N6JMW8_9EURO</name>
<protein>
    <submittedName>
        <fullName evidence="2">Uncharacterized protein</fullName>
    </submittedName>
</protein>
<accession>A0A5N6JMW8</accession>
<keyword evidence="3" id="KW-1185">Reference proteome</keyword>
<organism evidence="2 3">
    <name type="scientific">Aspergillus minisclerotigenes</name>
    <dbReference type="NCBI Taxonomy" id="656917"/>
    <lineage>
        <taxon>Eukaryota</taxon>
        <taxon>Fungi</taxon>
        <taxon>Dikarya</taxon>
        <taxon>Ascomycota</taxon>
        <taxon>Pezizomycotina</taxon>
        <taxon>Eurotiomycetes</taxon>
        <taxon>Eurotiomycetidae</taxon>
        <taxon>Eurotiales</taxon>
        <taxon>Aspergillaceae</taxon>
        <taxon>Aspergillus</taxon>
        <taxon>Aspergillus subgen. Circumdati</taxon>
    </lineage>
</organism>
<reference evidence="2 3" key="1">
    <citation type="submission" date="2019-04" db="EMBL/GenBank/DDBJ databases">
        <title>Fungal friends and foes A comparative genomics study of 23 Aspergillus species from section Flavi.</title>
        <authorList>
            <consortium name="DOE Joint Genome Institute"/>
            <person name="Kjaerbolling I."/>
            <person name="Vesth T.C."/>
            <person name="Frisvad J.C."/>
            <person name="Nybo J.L."/>
            <person name="Theobald S."/>
            <person name="Kildgaard S."/>
            <person name="Petersen T.I."/>
            <person name="Kuo A."/>
            <person name="Sato A."/>
            <person name="Lyhne E.K."/>
            <person name="Kogle M.E."/>
            <person name="Wiebenga A."/>
            <person name="Kun R.S."/>
            <person name="Lubbers R.J."/>
            <person name="Makela M.R."/>
            <person name="Barry K."/>
            <person name="Chovatia M."/>
            <person name="Clum A."/>
            <person name="Daum C."/>
            <person name="Haridas S."/>
            <person name="He G."/>
            <person name="LaButti K."/>
            <person name="Lipzen A."/>
            <person name="Mondo S."/>
            <person name="Pangilinan J."/>
            <person name="Riley R."/>
            <person name="Salamov A."/>
            <person name="Simmons B.A."/>
            <person name="Magnuson J.K."/>
            <person name="Henrissat B."/>
            <person name="Mortensen U.H."/>
            <person name="Larsen T.O."/>
            <person name="De vries R.P."/>
            <person name="Grigoriev I.V."/>
            <person name="Machida M."/>
            <person name="Baker S.E."/>
            <person name="Andersen M.R."/>
        </authorList>
    </citation>
    <scope>NUCLEOTIDE SEQUENCE [LARGE SCALE GENOMIC DNA]</scope>
    <source>
        <strain evidence="2 3">CBS 117635</strain>
    </source>
</reference>
<feature type="region of interest" description="Disordered" evidence="1">
    <location>
        <begin position="290"/>
        <end position="310"/>
    </location>
</feature>